<dbReference type="Pfam" id="PF10990">
    <property type="entry name" value="DUF2809"/>
    <property type="match status" value="1"/>
</dbReference>
<sequence>MKRRLCYLILWIFMVALGLGSRSFGSHLPTFVAEYAGDTLWAAMVYFGIGFLFPSVRLLRKALAALLFSYCIEISQLYQAGWINAIRGTTLGALVLGHGFLWSDMVCYTVGVGLAVLIDFYTFAPGFNARRK</sequence>
<dbReference type="EMBL" id="VWMK01000005">
    <property type="protein sequence ID" value="KAA3767420.1"/>
    <property type="molecule type" value="Genomic_DNA"/>
</dbReference>
<dbReference type="AlphaFoldDB" id="A0A7J4XKU6"/>
<evidence type="ECO:0000313" key="3">
    <source>
        <dbReference type="Proteomes" id="UP000422221"/>
    </source>
</evidence>
<dbReference type="RefSeq" id="WP_005931575.1">
    <property type="nucleotide sequence ID" value="NZ_CABKSE010000002.1"/>
</dbReference>
<gene>
    <name evidence="2" type="ORF">F3F73_06735</name>
</gene>
<organism evidence="2 3">
    <name type="scientific">Bacteroides salyersiae</name>
    <dbReference type="NCBI Taxonomy" id="291644"/>
    <lineage>
        <taxon>Bacteria</taxon>
        <taxon>Pseudomonadati</taxon>
        <taxon>Bacteroidota</taxon>
        <taxon>Bacteroidia</taxon>
        <taxon>Bacteroidales</taxon>
        <taxon>Bacteroidaceae</taxon>
        <taxon>Bacteroides</taxon>
    </lineage>
</organism>
<feature type="transmembrane region" description="Helical" evidence="1">
    <location>
        <begin position="41"/>
        <end position="59"/>
    </location>
</feature>
<feature type="transmembrane region" description="Helical" evidence="1">
    <location>
        <begin position="108"/>
        <end position="127"/>
    </location>
</feature>
<keyword evidence="1" id="KW-0472">Membrane</keyword>
<evidence type="ECO:0000256" key="1">
    <source>
        <dbReference type="SAM" id="Phobius"/>
    </source>
</evidence>
<proteinExistence type="predicted"/>
<keyword evidence="1" id="KW-1133">Transmembrane helix</keyword>
<reference evidence="2 3" key="1">
    <citation type="journal article" date="2019" name="Nat. Med.">
        <title>A library of human gut bacterial isolates paired with longitudinal multiomics data enables mechanistic microbiome research.</title>
        <authorList>
            <person name="Poyet M."/>
            <person name="Groussin M."/>
            <person name="Gibbons S.M."/>
            <person name="Avila-Pacheco J."/>
            <person name="Jiang X."/>
            <person name="Kearney S.M."/>
            <person name="Perrotta A.R."/>
            <person name="Berdy B."/>
            <person name="Zhao S."/>
            <person name="Lieberman T.D."/>
            <person name="Swanson P.K."/>
            <person name="Smith M."/>
            <person name="Roesemann S."/>
            <person name="Alexander J.E."/>
            <person name="Rich S.A."/>
            <person name="Livny J."/>
            <person name="Vlamakis H."/>
            <person name="Clish C."/>
            <person name="Bullock K."/>
            <person name="Deik A."/>
            <person name="Scott J."/>
            <person name="Pierce K.A."/>
            <person name="Xavier R.J."/>
            <person name="Alm E.J."/>
        </authorList>
    </citation>
    <scope>NUCLEOTIDE SEQUENCE [LARGE SCALE GENOMIC DNA]</scope>
    <source>
        <strain evidence="2 3">BIOML-A10</strain>
    </source>
</reference>
<feature type="transmembrane region" description="Helical" evidence="1">
    <location>
        <begin position="80"/>
        <end position="102"/>
    </location>
</feature>
<dbReference type="InterPro" id="IPR021257">
    <property type="entry name" value="DUF2809"/>
</dbReference>
<dbReference type="GeneID" id="93117441"/>
<keyword evidence="1" id="KW-0812">Transmembrane</keyword>
<comment type="caution">
    <text evidence="2">The sequence shown here is derived from an EMBL/GenBank/DDBJ whole genome shotgun (WGS) entry which is preliminary data.</text>
</comment>
<evidence type="ECO:0000313" key="2">
    <source>
        <dbReference type="EMBL" id="KAA3767420.1"/>
    </source>
</evidence>
<accession>A0A7J4XKU6</accession>
<protein>
    <submittedName>
        <fullName evidence="2">DUF2809 domain-containing protein</fullName>
    </submittedName>
</protein>
<name>A0A7J4XKU6_9BACE</name>
<dbReference type="Proteomes" id="UP000422221">
    <property type="component" value="Unassembled WGS sequence"/>
</dbReference>